<reference evidence="3" key="1">
    <citation type="submission" date="2016-10" db="EMBL/GenBank/DDBJ databases">
        <authorList>
            <person name="Varghese N."/>
            <person name="Submissions S."/>
        </authorList>
    </citation>
    <scope>NUCLEOTIDE SEQUENCE [LARGE SCALE GENOMIC DNA]</scope>
    <source>
        <strain evidence="3">DSM 45460</strain>
    </source>
</reference>
<evidence type="ECO:0000313" key="3">
    <source>
        <dbReference type="Proteomes" id="UP000199213"/>
    </source>
</evidence>
<keyword evidence="3" id="KW-1185">Reference proteome</keyword>
<evidence type="ECO:0000313" key="2">
    <source>
        <dbReference type="EMBL" id="SDK68800.1"/>
    </source>
</evidence>
<sequence>MSAEQHDSDWFVSSYSGGNNNSCVEVRFTGHGTEVRDTKNRAAATLTFGAHRWNAFLRALRG</sequence>
<evidence type="ECO:0000259" key="1">
    <source>
        <dbReference type="Pfam" id="PF04149"/>
    </source>
</evidence>
<dbReference type="AlphaFoldDB" id="A0A1G9DYB9"/>
<gene>
    <name evidence="2" type="ORF">SAMN04487820_1117</name>
</gene>
<protein>
    <recommendedName>
        <fullName evidence="1">DUF397 domain-containing protein</fullName>
    </recommendedName>
</protein>
<dbReference type="EMBL" id="FNFM01000011">
    <property type="protein sequence ID" value="SDK68800.1"/>
    <property type="molecule type" value="Genomic_DNA"/>
</dbReference>
<proteinExistence type="predicted"/>
<organism evidence="2 3">
    <name type="scientific">Actinopolyspora mzabensis</name>
    <dbReference type="NCBI Taxonomy" id="995066"/>
    <lineage>
        <taxon>Bacteria</taxon>
        <taxon>Bacillati</taxon>
        <taxon>Actinomycetota</taxon>
        <taxon>Actinomycetes</taxon>
        <taxon>Actinopolysporales</taxon>
        <taxon>Actinopolysporaceae</taxon>
        <taxon>Actinopolyspora</taxon>
    </lineage>
</organism>
<feature type="domain" description="DUF397" evidence="1">
    <location>
        <begin position="9"/>
        <end position="61"/>
    </location>
</feature>
<accession>A0A1G9DYB9</accession>
<name>A0A1G9DYB9_ACTMZ</name>
<dbReference type="RefSeq" id="WP_092630444.1">
    <property type="nucleotide sequence ID" value="NZ_FNFM01000011.1"/>
</dbReference>
<dbReference type="Pfam" id="PF04149">
    <property type="entry name" value="DUF397"/>
    <property type="match status" value="1"/>
</dbReference>
<dbReference type="OrthoDB" id="4570646at2"/>
<dbReference type="InterPro" id="IPR007278">
    <property type="entry name" value="DUF397"/>
</dbReference>
<dbReference type="Proteomes" id="UP000199213">
    <property type="component" value="Unassembled WGS sequence"/>
</dbReference>